<dbReference type="STRING" id="280093.SAMN05443373_105212"/>
<dbReference type="GO" id="GO:0035243">
    <property type="term" value="F:protein-arginine omega-N symmetric methyltransferase activity"/>
    <property type="evidence" value="ECO:0007669"/>
    <property type="project" value="TreeGrafter"/>
</dbReference>
<dbReference type="GO" id="GO:0032259">
    <property type="term" value="P:methylation"/>
    <property type="evidence" value="ECO:0007669"/>
    <property type="project" value="UniProtKB-KW"/>
</dbReference>
<dbReference type="RefSeq" id="WP_072943297.1">
    <property type="nucleotide sequence ID" value="NZ_FQWO01000005.1"/>
</dbReference>
<gene>
    <name evidence="3" type="ORF">BC624_105212</name>
    <name evidence="4" type="ORF">SAMN05443373_105212</name>
</gene>
<proteinExistence type="predicted"/>
<keyword evidence="2 4" id="KW-0808">Transferase</keyword>
<dbReference type="Gene3D" id="3.40.50.12710">
    <property type="match status" value="1"/>
</dbReference>
<dbReference type="InterPro" id="IPR029063">
    <property type="entry name" value="SAM-dependent_MTases_sf"/>
</dbReference>
<dbReference type="OrthoDB" id="9794208at2"/>
<evidence type="ECO:0000313" key="6">
    <source>
        <dbReference type="Proteomes" id="UP000237771"/>
    </source>
</evidence>
<evidence type="ECO:0000313" key="3">
    <source>
        <dbReference type="EMBL" id="PRZ23488.1"/>
    </source>
</evidence>
<dbReference type="EMBL" id="FQWO01000005">
    <property type="protein sequence ID" value="SHG96161.1"/>
    <property type="molecule type" value="Genomic_DNA"/>
</dbReference>
<dbReference type="Proteomes" id="UP000237771">
    <property type="component" value="Unassembled WGS sequence"/>
</dbReference>
<keyword evidence="1 4" id="KW-0489">Methyltransferase</keyword>
<reference evidence="3 6" key="3">
    <citation type="submission" date="2018-03" db="EMBL/GenBank/DDBJ databases">
        <title>Genomic Encyclopedia of Archaeal and Bacterial Type Strains, Phase II (KMG-II): from individual species to whole genera.</title>
        <authorList>
            <person name="Goeker M."/>
        </authorList>
    </citation>
    <scope>NUCLEOTIDE SEQUENCE [LARGE SCALE GENOMIC DNA]</scope>
    <source>
        <strain evidence="3 6">DSM 17797</strain>
    </source>
</reference>
<dbReference type="PANTHER" id="PTHR12049">
    <property type="entry name" value="PROTEIN ARGININE METHYLTRANSFERASE NDUFAF7, MITOCHONDRIAL"/>
    <property type="match status" value="1"/>
</dbReference>
<evidence type="ECO:0000313" key="5">
    <source>
        <dbReference type="Proteomes" id="UP000184384"/>
    </source>
</evidence>
<keyword evidence="6" id="KW-1185">Reference proteome</keyword>
<reference evidence="5" key="2">
    <citation type="submission" date="2016-11" db="EMBL/GenBank/DDBJ databases">
        <authorList>
            <person name="Varghese N."/>
            <person name="Submissions S."/>
        </authorList>
    </citation>
    <scope>NUCLEOTIDE SEQUENCE [LARGE SCALE GENOMIC DNA]</scope>
    <source>
        <strain evidence="5">DSM 19729</strain>
    </source>
</reference>
<dbReference type="InterPro" id="IPR003788">
    <property type="entry name" value="NDUFAF7"/>
</dbReference>
<reference evidence="4" key="1">
    <citation type="submission" date="2016-11" db="EMBL/GenBank/DDBJ databases">
        <authorList>
            <person name="Jaros S."/>
            <person name="Januszkiewicz K."/>
            <person name="Wedrychowicz H."/>
        </authorList>
    </citation>
    <scope>NUCLEOTIDE SEQUENCE [LARGE SCALE GENOMIC DNA]</scope>
    <source>
        <strain evidence="4">DSM 19729</strain>
    </source>
</reference>
<organism evidence="4 5">
    <name type="scientific">Flavobacterium granuli</name>
    <dbReference type="NCBI Taxonomy" id="280093"/>
    <lineage>
        <taxon>Bacteria</taxon>
        <taxon>Pseudomonadati</taxon>
        <taxon>Bacteroidota</taxon>
        <taxon>Flavobacteriia</taxon>
        <taxon>Flavobacteriales</taxon>
        <taxon>Flavobacteriaceae</taxon>
        <taxon>Flavobacterium</taxon>
    </lineage>
</organism>
<dbReference type="Pfam" id="PF02636">
    <property type="entry name" value="Methyltransf_28"/>
    <property type="match status" value="1"/>
</dbReference>
<dbReference type="SUPFAM" id="SSF53335">
    <property type="entry name" value="S-adenosyl-L-methionine-dependent methyltransferases"/>
    <property type="match status" value="1"/>
</dbReference>
<evidence type="ECO:0000256" key="2">
    <source>
        <dbReference type="ARBA" id="ARBA00022679"/>
    </source>
</evidence>
<evidence type="ECO:0000256" key="1">
    <source>
        <dbReference type="ARBA" id="ARBA00022603"/>
    </source>
</evidence>
<dbReference type="PANTHER" id="PTHR12049:SF7">
    <property type="entry name" value="PROTEIN ARGININE METHYLTRANSFERASE NDUFAF7, MITOCHONDRIAL"/>
    <property type="match status" value="1"/>
</dbReference>
<accession>A0A1M5P2X6</accession>
<evidence type="ECO:0000313" key="4">
    <source>
        <dbReference type="EMBL" id="SHG96161.1"/>
    </source>
</evidence>
<dbReference type="InterPro" id="IPR038375">
    <property type="entry name" value="NDUFAF7_sf"/>
</dbReference>
<dbReference type="Proteomes" id="UP000184384">
    <property type="component" value="Unassembled WGS sequence"/>
</dbReference>
<name>A0A1M5P2X6_9FLAO</name>
<dbReference type="EMBL" id="PVUB01000005">
    <property type="protein sequence ID" value="PRZ23488.1"/>
    <property type="molecule type" value="Genomic_DNA"/>
</dbReference>
<sequence length="370" mass="42364">MSLSEIIIERIKKEGPLSFRDFMEMALYYPELGYYNSVQKKIGANGDFYTSANLSASFGAMIGRQMEEMWQLLGQNPFTIVEYGAGTGLLCHDILDYLKSNSLLYDKLNYCIIEKSVAMQEIEKQHLLEKVSWYASIQDIPEINGCILSNELVDNFSVHQVVMENELKEIYVDYNKGFKEVLEPAKKALIDYFEAFDIKLPKGFRTEVNLDAISWIKEVSQFLKKGYVITIDYGSSASELYDNRRSCGTLLCYNKHQKNDNPYQYIGNQDITTHTNFTALSQWGFACGLDYCGMTDQTNFLTALGIKEYYNTTVINTRINSQSKIHESYINYGLLMSMGLRFKVLIQQKGTPKYPLSGLRFTNSSGMHIH</sequence>
<protein>
    <submittedName>
        <fullName evidence="3">SAM-dependent MidA family methyltransferase</fullName>
    </submittedName>
    <submittedName>
        <fullName evidence="4">SAM-dependent methyltransferase, MidA family</fullName>
    </submittedName>
</protein>
<dbReference type="AlphaFoldDB" id="A0A1M5P2X6"/>